<dbReference type="SUPFAM" id="SSF52540">
    <property type="entry name" value="P-loop containing nucleoside triphosphate hydrolases"/>
    <property type="match status" value="1"/>
</dbReference>
<evidence type="ECO:0000256" key="3">
    <source>
        <dbReference type="ARBA" id="ARBA00022741"/>
    </source>
</evidence>
<dbReference type="GeneID" id="83861731"/>
<gene>
    <name evidence="10" type="ORF">NCTC13076_02042</name>
</gene>
<evidence type="ECO:0000256" key="2">
    <source>
        <dbReference type="ARBA" id="ARBA00022692"/>
    </source>
</evidence>
<dbReference type="OrthoDB" id="9762778at2"/>
<feature type="transmembrane region" description="Helical" evidence="7">
    <location>
        <begin position="130"/>
        <end position="152"/>
    </location>
</feature>
<dbReference type="InterPro" id="IPR036640">
    <property type="entry name" value="ABC1_TM_sf"/>
</dbReference>
<dbReference type="EC" id="3.6.3.-" evidence="10"/>
<feature type="transmembrane region" description="Helical" evidence="7">
    <location>
        <begin position="31"/>
        <end position="48"/>
    </location>
</feature>
<dbReference type="GO" id="GO:0016887">
    <property type="term" value="F:ATP hydrolysis activity"/>
    <property type="evidence" value="ECO:0007669"/>
    <property type="project" value="InterPro"/>
</dbReference>
<feature type="transmembrane region" description="Helical" evidence="7">
    <location>
        <begin position="240"/>
        <end position="260"/>
    </location>
</feature>
<keyword evidence="3" id="KW-0547">Nucleotide-binding</keyword>
<evidence type="ECO:0000256" key="5">
    <source>
        <dbReference type="ARBA" id="ARBA00022989"/>
    </source>
</evidence>
<dbReference type="EMBL" id="UATM01000032">
    <property type="protein sequence ID" value="SPY48947.1"/>
    <property type="molecule type" value="Genomic_DNA"/>
</dbReference>
<dbReference type="PANTHER" id="PTHR24221:SF397">
    <property type="entry name" value="ABC TRANSPORTER, ATP-BINDING TRANSMEMBRANE PROTEIN"/>
    <property type="match status" value="1"/>
</dbReference>
<feature type="domain" description="ABC transmembrane type-1" evidence="9">
    <location>
        <begin position="30"/>
        <end position="300"/>
    </location>
</feature>
<dbReference type="InterPro" id="IPR011527">
    <property type="entry name" value="ABC1_TM_dom"/>
</dbReference>
<proteinExistence type="predicted"/>
<dbReference type="InterPro" id="IPR027417">
    <property type="entry name" value="P-loop_NTPase"/>
</dbReference>
<dbReference type="Pfam" id="PF00664">
    <property type="entry name" value="ABC_membrane"/>
    <property type="match status" value="1"/>
</dbReference>
<dbReference type="PROSITE" id="PS00211">
    <property type="entry name" value="ABC_TRANSPORTER_1"/>
    <property type="match status" value="1"/>
</dbReference>
<accession>A0A2X1Y1W1</accession>
<evidence type="ECO:0000313" key="11">
    <source>
        <dbReference type="Proteomes" id="UP000250070"/>
    </source>
</evidence>
<sequence>MKNYLKNRFGLTDKGAEGALVAIRYSSLKNLSYMLPMFLLMYVMQGLLNLGDFSLSLSVIAYVIIALLMIFVINRDYITTYNETYKESANLRIEISEIIKELPLSFYSSRDLTDLSQTIMKDVEAIEHGLSHAVPGFYGFIINLFIISILLLIGNLKLGLAVIIPIYISAILSLLSSRIQKKGVRSYYKEQRKSSKMFQELIDLSTEIKSYNLTEEKEKNGIDFVRSLEKNHIKSELGQVIPIVSATVVANLSLALAIYVGLNSLIDGEINILYFAGYLFASARLIDGVAAFNQFYGELMYIDSPVEKIKALRNEKIQKGKEAELRSFDIKGDRVSFSYLDDKKVIDNISFKTLQGKTTALVGPSGCGKSTLIKLVARLYDYDSGKITIDDKEIKNIDTQDLFKHISMVFQDVTLFNGSVMENIRLGRSSASDEEVLEAARLANCDDFVKKLPRGYETEIGENGSNLSGGERQRISIARAFLKDAEIILLDEIAASLDVENEKYIQESLNKLTKNKTVIIISHRMKSIENVDQIIVMKDGKIEDFGRHEELIERSKTYKKMIESSKKSEEFVY</sequence>
<dbReference type="InterPro" id="IPR039421">
    <property type="entry name" value="Type_1_exporter"/>
</dbReference>
<dbReference type="Proteomes" id="UP000250070">
    <property type="component" value="Unassembled WGS sequence"/>
</dbReference>
<dbReference type="InterPro" id="IPR003439">
    <property type="entry name" value="ABC_transporter-like_ATP-bd"/>
</dbReference>
<dbReference type="GO" id="GO:0034040">
    <property type="term" value="F:ATPase-coupled lipid transmembrane transporter activity"/>
    <property type="evidence" value="ECO:0007669"/>
    <property type="project" value="TreeGrafter"/>
</dbReference>
<evidence type="ECO:0000259" key="9">
    <source>
        <dbReference type="PROSITE" id="PS50929"/>
    </source>
</evidence>
<evidence type="ECO:0000256" key="4">
    <source>
        <dbReference type="ARBA" id="ARBA00022840"/>
    </source>
</evidence>
<evidence type="ECO:0000256" key="6">
    <source>
        <dbReference type="ARBA" id="ARBA00023136"/>
    </source>
</evidence>
<evidence type="ECO:0000313" key="10">
    <source>
        <dbReference type="EMBL" id="SPY48947.1"/>
    </source>
</evidence>
<dbReference type="Pfam" id="PF00005">
    <property type="entry name" value="ABC_tran"/>
    <property type="match status" value="1"/>
</dbReference>
<dbReference type="FunFam" id="3.40.50.300:FF:001443">
    <property type="entry name" value="ABC transporter, ATP-binding protein"/>
    <property type="match status" value="1"/>
</dbReference>
<dbReference type="STRING" id="54005.HMPREF3229_00393"/>
<dbReference type="PANTHER" id="PTHR24221">
    <property type="entry name" value="ATP-BINDING CASSETTE SUB-FAMILY B"/>
    <property type="match status" value="1"/>
</dbReference>
<dbReference type="GO" id="GO:0005886">
    <property type="term" value="C:plasma membrane"/>
    <property type="evidence" value="ECO:0007669"/>
    <property type="project" value="UniProtKB-SubCell"/>
</dbReference>
<evidence type="ECO:0000256" key="7">
    <source>
        <dbReference type="SAM" id="Phobius"/>
    </source>
</evidence>
<dbReference type="Gene3D" id="1.20.1560.10">
    <property type="entry name" value="ABC transporter type 1, transmembrane domain"/>
    <property type="match status" value="1"/>
</dbReference>
<dbReference type="Gene3D" id="3.40.50.300">
    <property type="entry name" value="P-loop containing nucleotide triphosphate hydrolases"/>
    <property type="match status" value="1"/>
</dbReference>
<feature type="domain" description="ABC transporter" evidence="8">
    <location>
        <begin position="330"/>
        <end position="564"/>
    </location>
</feature>
<keyword evidence="2 7" id="KW-0812">Transmembrane</keyword>
<dbReference type="SMART" id="SM00382">
    <property type="entry name" value="AAA"/>
    <property type="match status" value="1"/>
</dbReference>
<protein>
    <submittedName>
        <fullName evidence="10">Multidrug export ATP-binding/permease protein SAV1866</fullName>
        <ecNumber evidence="10">3.6.3.-</ecNumber>
    </submittedName>
</protein>
<keyword evidence="10" id="KW-0378">Hydrolase</keyword>
<keyword evidence="6 7" id="KW-0472">Membrane</keyword>
<dbReference type="GO" id="GO:0140359">
    <property type="term" value="F:ABC-type transporter activity"/>
    <property type="evidence" value="ECO:0007669"/>
    <property type="project" value="InterPro"/>
</dbReference>
<reference evidence="10 11" key="1">
    <citation type="submission" date="2018-06" db="EMBL/GenBank/DDBJ databases">
        <authorList>
            <consortium name="Pathogen Informatics"/>
            <person name="Doyle S."/>
        </authorList>
    </citation>
    <scope>NUCLEOTIDE SEQUENCE [LARGE SCALE GENOMIC DNA]</scope>
    <source>
        <strain evidence="10 11">NCTC13076</strain>
    </source>
</reference>
<keyword evidence="5 7" id="KW-1133">Transmembrane helix</keyword>
<dbReference type="InterPro" id="IPR003593">
    <property type="entry name" value="AAA+_ATPase"/>
</dbReference>
<organism evidence="10 11">
    <name type="scientific">Peptoniphilus harei</name>
    <dbReference type="NCBI Taxonomy" id="54005"/>
    <lineage>
        <taxon>Bacteria</taxon>
        <taxon>Bacillati</taxon>
        <taxon>Bacillota</taxon>
        <taxon>Tissierellia</taxon>
        <taxon>Tissierellales</taxon>
        <taxon>Peptoniphilaceae</taxon>
        <taxon>Peptoniphilus</taxon>
    </lineage>
</organism>
<dbReference type="RefSeq" id="WP_112890487.1">
    <property type="nucleotide sequence ID" value="NZ_CP068103.1"/>
</dbReference>
<comment type="subcellular location">
    <subcellularLocation>
        <location evidence="1">Cell membrane</location>
        <topology evidence="1">Multi-pass membrane protein</topology>
    </subcellularLocation>
</comment>
<evidence type="ECO:0000256" key="1">
    <source>
        <dbReference type="ARBA" id="ARBA00004651"/>
    </source>
</evidence>
<feature type="transmembrane region" description="Helical" evidence="7">
    <location>
        <begin position="158"/>
        <end position="175"/>
    </location>
</feature>
<evidence type="ECO:0000259" key="8">
    <source>
        <dbReference type="PROSITE" id="PS50893"/>
    </source>
</evidence>
<dbReference type="PROSITE" id="PS50929">
    <property type="entry name" value="ABC_TM1F"/>
    <property type="match status" value="1"/>
</dbReference>
<dbReference type="GO" id="GO:0005524">
    <property type="term" value="F:ATP binding"/>
    <property type="evidence" value="ECO:0007669"/>
    <property type="project" value="UniProtKB-KW"/>
</dbReference>
<feature type="transmembrane region" description="Helical" evidence="7">
    <location>
        <begin position="54"/>
        <end position="73"/>
    </location>
</feature>
<dbReference type="SUPFAM" id="SSF90123">
    <property type="entry name" value="ABC transporter transmembrane region"/>
    <property type="match status" value="1"/>
</dbReference>
<dbReference type="PROSITE" id="PS50893">
    <property type="entry name" value="ABC_TRANSPORTER_2"/>
    <property type="match status" value="1"/>
</dbReference>
<dbReference type="InterPro" id="IPR017871">
    <property type="entry name" value="ABC_transporter-like_CS"/>
</dbReference>
<keyword evidence="4 10" id="KW-0067">ATP-binding</keyword>
<dbReference type="AlphaFoldDB" id="A0A2X1Y1W1"/>
<name>A0A2X1Y1W1_9FIRM</name>